<evidence type="ECO:0000313" key="4">
    <source>
        <dbReference type="EMBL" id="KAF2105011.1"/>
    </source>
</evidence>
<evidence type="ECO:0000256" key="3">
    <source>
        <dbReference type="SAM" id="MobiDB-lite"/>
    </source>
</evidence>
<sequence>MSAEKALPPLLTQYLRLPPEVSLSLVTSVLGASANWVLERYLIAALAGPSRHGEETEAGAGEDTRVVLVSWMSNWDSWRTEIRRTSGLDIAKLAQQHRFAFVDGLTGLLDSSNHRVPTKEEYSSGEIPIKQSPQSIRSPGTTPTVLNMSPIDPAPRKQGNLSPGPPELKQDSRSASIRRPVKLPAENGRYVLSSDSLISLENTTLRAKEFVTATQASSEDSKEPRVLLILDQPDLLLSTTQDPSKCFPALLSTITALSQLQYVQATVVGVGADPHLTAAATAELDREEAAIRAFSPLESHHSAFLMSLAHRARVVFQLRRLESGWASDVSGVLRVSPGGAWDSGDEEVASNEGVEGQEKEMLYCVKADGSVKVFERGAGGVG</sequence>
<dbReference type="InterPro" id="IPR018627">
    <property type="entry name" value="ELP6"/>
</dbReference>
<name>A0A9P4MBU7_9PEZI</name>
<dbReference type="EMBL" id="ML978121">
    <property type="protein sequence ID" value="KAF2105011.1"/>
    <property type="molecule type" value="Genomic_DNA"/>
</dbReference>
<reference evidence="4" key="1">
    <citation type="journal article" date="2020" name="Stud. Mycol.">
        <title>101 Dothideomycetes genomes: a test case for predicting lifestyles and emergence of pathogens.</title>
        <authorList>
            <person name="Haridas S."/>
            <person name="Albert R."/>
            <person name="Binder M."/>
            <person name="Bloem J."/>
            <person name="Labutti K."/>
            <person name="Salamov A."/>
            <person name="Andreopoulos B."/>
            <person name="Baker S."/>
            <person name="Barry K."/>
            <person name="Bills G."/>
            <person name="Bluhm B."/>
            <person name="Cannon C."/>
            <person name="Castanera R."/>
            <person name="Culley D."/>
            <person name="Daum C."/>
            <person name="Ezra D."/>
            <person name="Gonzalez J."/>
            <person name="Henrissat B."/>
            <person name="Kuo A."/>
            <person name="Liang C."/>
            <person name="Lipzen A."/>
            <person name="Lutzoni F."/>
            <person name="Magnuson J."/>
            <person name="Mondo S."/>
            <person name="Nolan M."/>
            <person name="Ohm R."/>
            <person name="Pangilinan J."/>
            <person name="Park H.-J."/>
            <person name="Ramirez L."/>
            <person name="Alfaro M."/>
            <person name="Sun H."/>
            <person name="Tritt A."/>
            <person name="Yoshinaga Y."/>
            <person name="Zwiers L.-H."/>
            <person name="Turgeon B."/>
            <person name="Goodwin S."/>
            <person name="Spatafora J."/>
            <person name="Crous P."/>
            <person name="Grigoriev I."/>
        </authorList>
    </citation>
    <scope>NUCLEOTIDE SEQUENCE</scope>
    <source>
        <strain evidence="4">CBS 133067</strain>
    </source>
</reference>
<feature type="region of interest" description="Disordered" evidence="3">
    <location>
        <begin position="112"/>
        <end position="180"/>
    </location>
</feature>
<dbReference type="Proteomes" id="UP000799772">
    <property type="component" value="Unassembled WGS sequence"/>
</dbReference>
<keyword evidence="5" id="KW-1185">Reference proteome</keyword>
<comment type="caution">
    <text evidence="4">The sequence shown here is derived from an EMBL/GenBank/DDBJ whole genome shotgun (WGS) entry which is preliminary data.</text>
</comment>
<dbReference type="GO" id="GO:0033588">
    <property type="term" value="C:elongator holoenzyme complex"/>
    <property type="evidence" value="ECO:0007669"/>
    <property type="project" value="InterPro"/>
</dbReference>
<comment type="similarity">
    <text evidence="2">Belongs to the ELP6 family.</text>
</comment>
<evidence type="ECO:0000313" key="5">
    <source>
        <dbReference type="Proteomes" id="UP000799772"/>
    </source>
</evidence>
<dbReference type="Gene3D" id="3.40.50.300">
    <property type="entry name" value="P-loop containing nucleotide triphosphate hydrolases"/>
    <property type="match status" value="1"/>
</dbReference>
<gene>
    <name evidence="4" type="ORF">NA57DRAFT_51795</name>
</gene>
<comment type="pathway">
    <text evidence="1">tRNA modification; 5-methoxycarbonylmethyl-2-thiouridine-tRNA biosynthesis.</text>
</comment>
<accession>A0A9P4MBU7</accession>
<feature type="compositionally biased region" description="Polar residues" evidence="3">
    <location>
        <begin position="131"/>
        <end position="147"/>
    </location>
</feature>
<dbReference type="InterPro" id="IPR027417">
    <property type="entry name" value="P-loop_NTPase"/>
</dbReference>
<evidence type="ECO:0008006" key="6">
    <source>
        <dbReference type="Google" id="ProtNLM"/>
    </source>
</evidence>
<organism evidence="4 5">
    <name type="scientific">Rhizodiscina lignyota</name>
    <dbReference type="NCBI Taxonomy" id="1504668"/>
    <lineage>
        <taxon>Eukaryota</taxon>
        <taxon>Fungi</taxon>
        <taxon>Dikarya</taxon>
        <taxon>Ascomycota</taxon>
        <taxon>Pezizomycotina</taxon>
        <taxon>Dothideomycetes</taxon>
        <taxon>Pleosporomycetidae</taxon>
        <taxon>Aulographales</taxon>
        <taxon>Rhizodiscinaceae</taxon>
        <taxon>Rhizodiscina</taxon>
    </lineage>
</organism>
<dbReference type="PANTHER" id="PTHR16184">
    <property type="entry name" value="ELONGATOR COMPLEX PROTEIN 6"/>
    <property type="match status" value="1"/>
</dbReference>
<evidence type="ECO:0000256" key="2">
    <source>
        <dbReference type="ARBA" id="ARBA00008837"/>
    </source>
</evidence>
<dbReference type="PANTHER" id="PTHR16184:SF6">
    <property type="entry name" value="ELONGATOR COMPLEX PROTEIN 6"/>
    <property type="match status" value="1"/>
</dbReference>
<protein>
    <recommendedName>
        <fullName evidence="6">Elongator complex protein 6</fullName>
    </recommendedName>
</protein>
<dbReference type="AlphaFoldDB" id="A0A9P4MBU7"/>
<dbReference type="OrthoDB" id="9995306at2759"/>
<proteinExistence type="inferred from homology"/>
<evidence type="ECO:0000256" key="1">
    <source>
        <dbReference type="ARBA" id="ARBA00005043"/>
    </source>
</evidence>
<dbReference type="GO" id="GO:0002098">
    <property type="term" value="P:tRNA wobble uridine modification"/>
    <property type="evidence" value="ECO:0007669"/>
    <property type="project" value="InterPro"/>
</dbReference>